<dbReference type="PANTHER" id="PTHR43701:SF2">
    <property type="entry name" value="MEMBRANE TRANSPORTER PROTEIN YJNA-RELATED"/>
    <property type="match status" value="1"/>
</dbReference>
<keyword evidence="4 6" id="KW-1133">Transmembrane helix</keyword>
<comment type="caution">
    <text evidence="7">The sequence shown here is derived from an EMBL/GenBank/DDBJ whole genome shotgun (WGS) entry which is preliminary data.</text>
</comment>
<evidence type="ECO:0000313" key="8">
    <source>
        <dbReference type="Proteomes" id="UP000267019"/>
    </source>
</evidence>
<evidence type="ECO:0000256" key="5">
    <source>
        <dbReference type="ARBA" id="ARBA00023136"/>
    </source>
</evidence>
<dbReference type="Pfam" id="PF01925">
    <property type="entry name" value="TauE"/>
    <property type="match status" value="1"/>
</dbReference>
<feature type="transmembrane region" description="Helical" evidence="6">
    <location>
        <begin position="6"/>
        <end position="34"/>
    </location>
</feature>
<evidence type="ECO:0000256" key="2">
    <source>
        <dbReference type="ARBA" id="ARBA00009142"/>
    </source>
</evidence>
<sequence>MELLKLFYGAVVGLLLGLTGAGGSIVSVPILIYLLGYDAHVATGTSLIIVGTGALAGVVQYLLTARQRIQWTVGVLFSLLGFVGVGIGSYVNTLLPSAALLYGFGLLMEVVGIYTLRKRSSEEDDSSPFRFRLSGWGEILRATFAALGVGFLTGLFGVGGGFLIVPALLFVLNFPMREALATSLLVITLNSAEGVIARLLGLGKIHFEGLLFLTLGTILGIGVGVVVARRLPSKLLGKIFAWFVIAVGVYMILRTYFLGPGGIGGPGP</sequence>
<evidence type="ECO:0000256" key="6">
    <source>
        <dbReference type="RuleBase" id="RU363041"/>
    </source>
</evidence>
<comment type="subcellular location">
    <subcellularLocation>
        <location evidence="6">Cell membrane</location>
        <topology evidence="6">Multi-pass membrane protein</topology>
    </subcellularLocation>
    <subcellularLocation>
        <location evidence="1">Membrane</location>
        <topology evidence="1">Multi-pass membrane protein</topology>
    </subcellularLocation>
</comment>
<keyword evidence="6" id="KW-1003">Cell membrane</keyword>
<dbReference type="AlphaFoldDB" id="A0A660L7P1"/>
<dbReference type="Proteomes" id="UP000267019">
    <property type="component" value="Unassembled WGS sequence"/>
</dbReference>
<feature type="transmembrane region" description="Helical" evidence="6">
    <location>
        <begin position="41"/>
        <end position="63"/>
    </location>
</feature>
<dbReference type="InterPro" id="IPR002781">
    <property type="entry name" value="TM_pro_TauE-like"/>
</dbReference>
<feature type="transmembrane region" description="Helical" evidence="6">
    <location>
        <begin position="205"/>
        <end position="227"/>
    </location>
</feature>
<keyword evidence="5 6" id="KW-0472">Membrane</keyword>
<dbReference type="GO" id="GO:0005886">
    <property type="term" value="C:plasma membrane"/>
    <property type="evidence" value="ECO:0007669"/>
    <property type="project" value="UniProtKB-SubCell"/>
</dbReference>
<dbReference type="RefSeq" id="WP_170143502.1">
    <property type="nucleotide sequence ID" value="NZ_RBIJ01000001.1"/>
</dbReference>
<evidence type="ECO:0000256" key="3">
    <source>
        <dbReference type="ARBA" id="ARBA00022692"/>
    </source>
</evidence>
<keyword evidence="3 6" id="KW-0812">Transmembrane</keyword>
<dbReference type="InterPro" id="IPR051598">
    <property type="entry name" value="TSUP/Inactive_protease-like"/>
</dbReference>
<reference evidence="7 8" key="1">
    <citation type="submission" date="2018-10" db="EMBL/GenBank/DDBJ databases">
        <title>Genomic Encyclopedia of Type Strains, Phase IV (KMG-IV): sequencing the most valuable type-strain genomes for metagenomic binning, comparative biology and taxonomic classification.</title>
        <authorList>
            <person name="Goeker M."/>
        </authorList>
    </citation>
    <scope>NUCLEOTIDE SEQUENCE [LARGE SCALE GENOMIC DNA]</scope>
    <source>
        <strain evidence="7 8">DSM 22653</strain>
    </source>
</reference>
<gene>
    <name evidence="7" type="ORF">C7438_0500</name>
</gene>
<dbReference type="PANTHER" id="PTHR43701">
    <property type="entry name" value="MEMBRANE TRANSPORTER PROTEIN MJ0441-RELATED"/>
    <property type="match status" value="1"/>
</dbReference>
<accession>A0A660L7P1</accession>
<evidence type="ECO:0000256" key="4">
    <source>
        <dbReference type="ARBA" id="ARBA00022989"/>
    </source>
</evidence>
<protein>
    <recommendedName>
        <fullName evidence="6">Probable membrane transporter protein</fullName>
    </recommendedName>
</protein>
<keyword evidence="8" id="KW-1185">Reference proteome</keyword>
<feature type="transmembrane region" description="Helical" evidence="6">
    <location>
        <begin position="179"/>
        <end position="199"/>
    </location>
</feature>
<evidence type="ECO:0000256" key="1">
    <source>
        <dbReference type="ARBA" id="ARBA00004141"/>
    </source>
</evidence>
<proteinExistence type="inferred from homology"/>
<dbReference type="EMBL" id="RBIJ01000001">
    <property type="protein sequence ID" value="RKQ88852.1"/>
    <property type="molecule type" value="Genomic_DNA"/>
</dbReference>
<feature type="transmembrane region" description="Helical" evidence="6">
    <location>
        <begin position="98"/>
        <end position="116"/>
    </location>
</feature>
<comment type="similarity">
    <text evidence="2 6">Belongs to the 4-toluene sulfonate uptake permease (TSUP) (TC 2.A.102) family.</text>
</comment>
<evidence type="ECO:0000313" key="7">
    <source>
        <dbReference type="EMBL" id="RKQ88852.1"/>
    </source>
</evidence>
<name>A0A660L7P1_9BACL</name>
<organism evidence="7 8">
    <name type="scientific">Brockia lithotrophica</name>
    <dbReference type="NCBI Taxonomy" id="933949"/>
    <lineage>
        <taxon>Bacteria</taxon>
        <taxon>Bacillati</taxon>
        <taxon>Bacillota</taxon>
        <taxon>Bacilli</taxon>
        <taxon>Bacillales</taxon>
        <taxon>Bacillales Family X. Incertae Sedis</taxon>
        <taxon>Brockia</taxon>
    </lineage>
</organism>
<feature type="transmembrane region" description="Helical" evidence="6">
    <location>
        <begin position="139"/>
        <end position="172"/>
    </location>
</feature>
<feature type="transmembrane region" description="Helical" evidence="6">
    <location>
        <begin position="239"/>
        <end position="259"/>
    </location>
</feature>
<feature type="transmembrane region" description="Helical" evidence="6">
    <location>
        <begin position="69"/>
        <end position="91"/>
    </location>
</feature>